<name>A0A6S7BK46_9BURK</name>
<dbReference type="EMBL" id="CADIKK010000014">
    <property type="protein sequence ID" value="CAB3791210.1"/>
    <property type="molecule type" value="Genomic_DNA"/>
</dbReference>
<keyword evidence="1" id="KW-1133">Transmembrane helix</keyword>
<feature type="transmembrane region" description="Helical" evidence="1">
    <location>
        <begin position="88"/>
        <end position="110"/>
    </location>
</feature>
<evidence type="ECO:0000313" key="3">
    <source>
        <dbReference type="Proteomes" id="UP000494365"/>
    </source>
</evidence>
<feature type="transmembrane region" description="Helical" evidence="1">
    <location>
        <begin position="61"/>
        <end position="82"/>
    </location>
</feature>
<feature type="transmembrane region" description="Helical" evidence="1">
    <location>
        <begin position="20"/>
        <end position="40"/>
    </location>
</feature>
<feature type="transmembrane region" description="Helical" evidence="1">
    <location>
        <begin position="214"/>
        <end position="233"/>
    </location>
</feature>
<keyword evidence="3" id="KW-1185">Reference proteome</keyword>
<organism evidence="2 3">
    <name type="scientific">Paraburkholderia ultramafica</name>
    <dbReference type="NCBI Taxonomy" id="1544867"/>
    <lineage>
        <taxon>Bacteria</taxon>
        <taxon>Pseudomonadati</taxon>
        <taxon>Pseudomonadota</taxon>
        <taxon>Betaproteobacteria</taxon>
        <taxon>Burkholderiales</taxon>
        <taxon>Burkholderiaceae</taxon>
        <taxon>Paraburkholderia</taxon>
    </lineage>
</organism>
<reference evidence="2 3" key="1">
    <citation type="submission" date="2020-04" db="EMBL/GenBank/DDBJ databases">
        <authorList>
            <person name="De Canck E."/>
        </authorList>
    </citation>
    <scope>NUCLEOTIDE SEQUENCE [LARGE SCALE GENOMIC DNA]</scope>
    <source>
        <strain evidence="2 3">LMG 28614</strain>
    </source>
</reference>
<keyword evidence="1" id="KW-0472">Membrane</keyword>
<sequence length="237" mass="24407">MPVAPTVLSSHHELRLGWSLAAVAGVLNATGFCVAGVFSGNMTGNITSLADNMASGEVRSVLTLLTLIAMFIAGATLSAVLLELRGPTHAAEACAIILMTEAVLLVVLAVADVTLRTGSGPVLVFGLGFLMGFQNAAAAVVSNFRVRTTHFSGTSTDIGVNLGAIVAHALQRKTLTDRDSHIDGLKHKVMAMTAFCAGGVIGAGLYALVGEMTLLISALGIVFLSIPPLLQSVRRKA</sequence>
<dbReference type="RefSeq" id="WP_175150516.1">
    <property type="nucleotide sequence ID" value="NZ_CADIKK010000014.1"/>
</dbReference>
<feature type="transmembrane region" description="Helical" evidence="1">
    <location>
        <begin position="189"/>
        <end position="208"/>
    </location>
</feature>
<dbReference type="InterPro" id="IPR010699">
    <property type="entry name" value="DUF1275"/>
</dbReference>
<proteinExistence type="predicted"/>
<evidence type="ECO:0000256" key="1">
    <source>
        <dbReference type="SAM" id="Phobius"/>
    </source>
</evidence>
<dbReference type="Pfam" id="PF06912">
    <property type="entry name" value="DUF1275"/>
    <property type="match status" value="1"/>
</dbReference>
<accession>A0A6S7BK46</accession>
<gene>
    <name evidence="2" type="ORF">LMG28614_03250</name>
</gene>
<evidence type="ECO:0000313" key="2">
    <source>
        <dbReference type="EMBL" id="CAB3791210.1"/>
    </source>
</evidence>
<protein>
    <recommendedName>
        <fullName evidence="4">DUF1275 domain-containing protein</fullName>
    </recommendedName>
</protein>
<dbReference type="PANTHER" id="PTHR37314:SF4">
    <property type="entry name" value="UPF0700 TRANSMEMBRANE PROTEIN YOAK"/>
    <property type="match status" value="1"/>
</dbReference>
<dbReference type="Proteomes" id="UP000494365">
    <property type="component" value="Unassembled WGS sequence"/>
</dbReference>
<evidence type="ECO:0008006" key="4">
    <source>
        <dbReference type="Google" id="ProtNLM"/>
    </source>
</evidence>
<dbReference type="PANTHER" id="PTHR37314">
    <property type="entry name" value="SLR0142 PROTEIN"/>
    <property type="match status" value="1"/>
</dbReference>
<dbReference type="AlphaFoldDB" id="A0A6S7BK46"/>
<keyword evidence="1" id="KW-0812">Transmembrane</keyword>
<feature type="transmembrane region" description="Helical" evidence="1">
    <location>
        <begin position="122"/>
        <end position="144"/>
    </location>
</feature>